<keyword evidence="2" id="KW-1185">Reference proteome</keyword>
<evidence type="ECO:0000313" key="2">
    <source>
        <dbReference type="Proteomes" id="UP000410492"/>
    </source>
</evidence>
<dbReference type="AlphaFoldDB" id="A0A653D2J6"/>
<dbReference type="EMBL" id="CAACVG010009850">
    <property type="protein sequence ID" value="VEN54334.1"/>
    <property type="molecule type" value="Genomic_DNA"/>
</dbReference>
<name>A0A653D2J6_CALMS</name>
<gene>
    <name evidence="1" type="ORF">CALMAC_LOCUS13837</name>
</gene>
<dbReference type="OrthoDB" id="2161974at2759"/>
<evidence type="ECO:0000313" key="1">
    <source>
        <dbReference type="EMBL" id="VEN54334.1"/>
    </source>
</evidence>
<organism evidence="1 2">
    <name type="scientific">Callosobruchus maculatus</name>
    <name type="common">Southern cowpea weevil</name>
    <name type="synonym">Pulse bruchid</name>
    <dbReference type="NCBI Taxonomy" id="64391"/>
    <lineage>
        <taxon>Eukaryota</taxon>
        <taxon>Metazoa</taxon>
        <taxon>Ecdysozoa</taxon>
        <taxon>Arthropoda</taxon>
        <taxon>Hexapoda</taxon>
        <taxon>Insecta</taxon>
        <taxon>Pterygota</taxon>
        <taxon>Neoptera</taxon>
        <taxon>Endopterygota</taxon>
        <taxon>Coleoptera</taxon>
        <taxon>Polyphaga</taxon>
        <taxon>Cucujiformia</taxon>
        <taxon>Chrysomeloidea</taxon>
        <taxon>Chrysomelidae</taxon>
        <taxon>Bruchinae</taxon>
        <taxon>Bruchini</taxon>
        <taxon>Callosobruchus</taxon>
    </lineage>
</organism>
<proteinExistence type="predicted"/>
<protein>
    <submittedName>
        <fullName evidence="1">Uncharacterized protein</fullName>
    </submittedName>
</protein>
<dbReference type="Proteomes" id="UP000410492">
    <property type="component" value="Unassembled WGS sequence"/>
</dbReference>
<accession>A0A653D2J6</accession>
<sequence length="98" mass="11650">MIERRTGIPKSTAHRILQRHDFHPYHIQRVQNDIVKMTLTHSFVRARRQTSIRYIFTRGINRDGTTFEVRNISVNVKACSDIPSNSREYFLMFIKLCL</sequence>
<reference evidence="1 2" key="1">
    <citation type="submission" date="2019-01" db="EMBL/GenBank/DDBJ databases">
        <authorList>
            <person name="Sayadi A."/>
        </authorList>
    </citation>
    <scope>NUCLEOTIDE SEQUENCE [LARGE SCALE GENOMIC DNA]</scope>
</reference>